<accession>A0AAV2YTU6</accession>
<dbReference type="InterPro" id="IPR001650">
    <property type="entry name" value="Helicase_C-like"/>
</dbReference>
<evidence type="ECO:0000256" key="1">
    <source>
        <dbReference type="ARBA" id="ARBA00022723"/>
    </source>
</evidence>
<dbReference type="GO" id="GO:0005524">
    <property type="term" value="F:ATP binding"/>
    <property type="evidence" value="ECO:0007669"/>
    <property type="project" value="UniProtKB-KW"/>
</dbReference>
<dbReference type="SUPFAM" id="SSF57850">
    <property type="entry name" value="RING/U-box"/>
    <property type="match status" value="1"/>
</dbReference>
<keyword evidence="1" id="KW-0479">Metal-binding</keyword>
<reference evidence="14" key="1">
    <citation type="submission" date="2022-11" db="EMBL/GenBank/DDBJ databases">
        <authorList>
            <person name="Morgan W.R."/>
            <person name="Tartar A."/>
        </authorList>
    </citation>
    <scope>NUCLEOTIDE SEQUENCE</scope>
    <source>
        <strain evidence="14">ARSEF 373</strain>
    </source>
</reference>
<dbReference type="PROSITE" id="PS51192">
    <property type="entry name" value="HELICASE_ATP_BIND_1"/>
    <property type="match status" value="1"/>
</dbReference>
<gene>
    <name evidence="14" type="ORF">N0F65_005787</name>
</gene>
<feature type="compositionally biased region" description="Basic and acidic residues" evidence="9">
    <location>
        <begin position="815"/>
        <end position="829"/>
    </location>
</feature>
<dbReference type="Proteomes" id="UP001146120">
    <property type="component" value="Unassembled WGS sequence"/>
</dbReference>
<feature type="compositionally biased region" description="Basic and acidic residues" evidence="9">
    <location>
        <begin position="845"/>
        <end position="861"/>
    </location>
</feature>
<keyword evidence="3 8" id="KW-0863">Zinc-finger</keyword>
<dbReference type="Pfam" id="PF00271">
    <property type="entry name" value="Helicase_C"/>
    <property type="match status" value="1"/>
</dbReference>
<evidence type="ECO:0000256" key="5">
    <source>
        <dbReference type="ARBA" id="ARBA00022806"/>
    </source>
</evidence>
<evidence type="ECO:0000259" key="10">
    <source>
        <dbReference type="PROSITE" id="PS50089"/>
    </source>
</evidence>
<dbReference type="InterPro" id="IPR038718">
    <property type="entry name" value="SNF2-like_sf"/>
</dbReference>
<dbReference type="CDD" id="cd16449">
    <property type="entry name" value="RING-HC"/>
    <property type="match status" value="1"/>
</dbReference>
<dbReference type="SUPFAM" id="SSF52540">
    <property type="entry name" value="P-loop containing nucleoside triphosphate hydrolases"/>
    <property type="match status" value="2"/>
</dbReference>
<dbReference type="EMBL" id="DAKRPA010000156">
    <property type="protein sequence ID" value="DAZ96789.1"/>
    <property type="molecule type" value="Genomic_DNA"/>
</dbReference>
<dbReference type="PANTHER" id="PTHR45626">
    <property type="entry name" value="TRANSCRIPTION TERMINATION FACTOR 2-RELATED"/>
    <property type="match status" value="1"/>
</dbReference>
<dbReference type="PROSITE" id="PS50181">
    <property type="entry name" value="FBOX"/>
    <property type="match status" value="1"/>
</dbReference>
<dbReference type="SMART" id="SM00487">
    <property type="entry name" value="DEXDc"/>
    <property type="match status" value="1"/>
</dbReference>
<comment type="caution">
    <text evidence="14">The sequence shown here is derived from an EMBL/GenBank/DDBJ whole genome shotgun (WGS) entry which is preliminary data.</text>
</comment>
<feature type="domain" description="Helicase C-terminal" evidence="13">
    <location>
        <begin position="932"/>
        <end position="1097"/>
    </location>
</feature>
<feature type="compositionally biased region" description="Low complexity" evidence="9">
    <location>
        <begin position="835"/>
        <end position="844"/>
    </location>
</feature>
<reference evidence="14" key="2">
    <citation type="journal article" date="2023" name="Microbiol Resour">
        <title>Decontamination and Annotation of the Draft Genome Sequence of the Oomycete Lagenidium giganteum ARSEF 373.</title>
        <authorList>
            <person name="Morgan W.R."/>
            <person name="Tartar A."/>
        </authorList>
    </citation>
    <scope>NUCLEOTIDE SEQUENCE</scope>
    <source>
        <strain evidence="14">ARSEF 373</strain>
    </source>
</reference>
<dbReference type="GO" id="GO:0005634">
    <property type="term" value="C:nucleus"/>
    <property type="evidence" value="ECO:0007669"/>
    <property type="project" value="TreeGrafter"/>
</dbReference>
<keyword evidence="2" id="KW-0547">Nucleotide-binding</keyword>
<evidence type="ECO:0000256" key="3">
    <source>
        <dbReference type="ARBA" id="ARBA00022771"/>
    </source>
</evidence>
<dbReference type="InterPro" id="IPR036047">
    <property type="entry name" value="F-box-like_dom_sf"/>
</dbReference>
<keyword evidence="4" id="KW-0378">Hydrolase</keyword>
<keyword evidence="7" id="KW-0067">ATP-binding</keyword>
<dbReference type="CDD" id="cd18793">
    <property type="entry name" value="SF2_C_SNF"/>
    <property type="match status" value="1"/>
</dbReference>
<feature type="compositionally biased region" description="Basic and acidic residues" evidence="9">
    <location>
        <begin position="895"/>
        <end position="906"/>
    </location>
</feature>
<dbReference type="InterPro" id="IPR049730">
    <property type="entry name" value="SNF2/RAD54-like_C"/>
</dbReference>
<dbReference type="Gene3D" id="3.30.40.10">
    <property type="entry name" value="Zinc/RING finger domain, C3HC4 (zinc finger)"/>
    <property type="match status" value="1"/>
</dbReference>
<evidence type="ECO:0000256" key="7">
    <source>
        <dbReference type="ARBA" id="ARBA00022840"/>
    </source>
</evidence>
<dbReference type="SUPFAM" id="SSF81383">
    <property type="entry name" value="F-box domain"/>
    <property type="match status" value="1"/>
</dbReference>
<dbReference type="Gene3D" id="3.40.50.10810">
    <property type="entry name" value="Tandem AAA-ATPase domain"/>
    <property type="match status" value="1"/>
</dbReference>
<dbReference type="InterPro" id="IPR017907">
    <property type="entry name" value="Znf_RING_CS"/>
</dbReference>
<dbReference type="Gene3D" id="3.40.50.300">
    <property type="entry name" value="P-loop containing nucleotide triphosphate hydrolases"/>
    <property type="match status" value="1"/>
</dbReference>
<feature type="domain" description="Helicase ATP-binding" evidence="12">
    <location>
        <begin position="351"/>
        <end position="584"/>
    </location>
</feature>
<evidence type="ECO:0000256" key="8">
    <source>
        <dbReference type="PROSITE-ProRule" id="PRU00175"/>
    </source>
</evidence>
<organism evidence="14 15">
    <name type="scientific">Lagenidium giganteum</name>
    <dbReference type="NCBI Taxonomy" id="4803"/>
    <lineage>
        <taxon>Eukaryota</taxon>
        <taxon>Sar</taxon>
        <taxon>Stramenopiles</taxon>
        <taxon>Oomycota</taxon>
        <taxon>Peronosporomycetes</taxon>
        <taxon>Pythiales</taxon>
        <taxon>Pythiaceae</taxon>
    </lineage>
</organism>
<dbReference type="CDD" id="cd09917">
    <property type="entry name" value="F-box_SF"/>
    <property type="match status" value="1"/>
</dbReference>
<keyword evidence="5" id="KW-0347">Helicase</keyword>
<dbReference type="InterPro" id="IPR050628">
    <property type="entry name" value="SNF2_RAD54_helicase_TF"/>
</dbReference>
<dbReference type="GO" id="GO:0016787">
    <property type="term" value="F:hydrolase activity"/>
    <property type="evidence" value="ECO:0007669"/>
    <property type="project" value="UniProtKB-KW"/>
</dbReference>
<sequence length="1112" mass="125742">MATALLTPAATAHVFELAAPVYDDIAAAHALHARAPHDPVVIPVTLRRTGDDWIALVFSSKPRNLRKDVSCVNDDCGCRCNFVRLLRGMLMLIETETLQVQAAYVLRAFSTPLATIRLHVELHPNAGDELSSLIDFDLVLSHLHPALMLELPDHDAAQPQRRVPGKLLTTGDVQKQLEAAALTPCHVVGCALHEFKDGQIRSVQYSRNGAKLRLSDVFKSLMVPLEAHRMEVRDDESYVKRMKRAKRQLILTDLPTTALQQVLSLVDARDLAALSGVCSMFQHMAYEIVPGLHLTLYRHQQRALKWMLFREASIRGDTKPMPHPFMLPATPDAALGKALDLVDMKVLNSATPGARDVHGGLLCDEPGLGKTITMLSLILRTKGQRSSIAALRARQAQAQQATSSRKLRSGHVRGRHVSHEELLESAASLIVVPDPLVEHWKYQIRMHTQRGCLKVFVDEDTVLPPPQVLAKCDIVITSLGRLAKEWRYHRPASVLETRMPDRYGFEGPQRYTDGSVRGELSSLLRIHWVRCIVDEGHKLGGTTESDHIRMSRMFSAEKRWVMTGTPTPNTLQSADLRYLHGLLVFLRDKPFGEQDGKAWVRAIARPFEDNEKIGLVRLHNLLSRIMLRHTKKSVRELLPDPIRRTVIVDPSIAEYNCYNIVAAAVRLNLVATKYDPNMPGAQHPDSLLNPKNRKFAREVIRNLRAGSNGGNETLIYLRAKDHVETVQMLSKFGVSQDLIAEVATYLRHATLNISTSCGCCLRDLVLLTLVPCGHLVCADCVDERMQSQGASCAVCEKNFNYELFQKVQPGFQFDFPKDDPKNLRIDPGQRQDPGNNSDSNNDSDSSNREDKGGDSNRKGDHPPPPSPPRPELQPEPARSRNRARNNSEADSNLVPDHRPREHRGERQPINLALHFAPVEASKAYYVAKRILELRDEYAKRRREGFWDRSPSAARYPKAIVFSQFREHIWRTKILFAQNGVPCTDFIALRSPEFRMQQLQKFRSDPEASVLLMMDVGSHGLDLSFVTHIFLLEEIWDKSLELQVISRAHRMGAKQSVVVGQLIAVMQNKRKKEVKGRHNNQNYQRNRHNQYNQYNQYNQLNQHHQHNQLNQHN</sequence>
<dbReference type="InterPro" id="IPR000330">
    <property type="entry name" value="SNF2_N"/>
</dbReference>
<proteinExistence type="predicted"/>
<feature type="domain" description="RING-type" evidence="10">
    <location>
        <begin position="757"/>
        <end position="796"/>
    </location>
</feature>
<keyword evidence="6" id="KW-0862">Zinc</keyword>
<feature type="domain" description="F-box" evidence="11">
    <location>
        <begin position="248"/>
        <end position="300"/>
    </location>
</feature>
<evidence type="ECO:0000259" key="12">
    <source>
        <dbReference type="PROSITE" id="PS51192"/>
    </source>
</evidence>
<dbReference type="GO" id="GO:0008270">
    <property type="term" value="F:zinc ion binding"/>
    <property type="evidence" value="ECO:0007669"/>
    <property type="project" value="UniProtKB-KW"/>
</dbReference>
<dbReference type="PANTHER" id="PTHR45626:SF14">
    <property type="entry name" value="ATP-DEPENDENT DNA HELICASE (EUROFUNG)"/>
    <property type="match status" value="1"/>
</dbReference>
<name>A0AAV2YTU6_9STRA</name>
<dbReference type="GO" id="GO:0004386">
    <property type="term" value="F:helicase activity"/>
    <property type="evidence" value="ECO:0007669"/>
    <property type="project" value="UniProtKB-KW"/>
</dbReference>
<dbReference type="InterPro" id="IPR027417">
    <property type="entry name" value="P-loop_NTPase"/>
</dbReference>
<feature type="compositionally biased region" description="Pro residues" evidence="9">
    <location>
        <begin position="862"/>
        <end position="873"/>
    </location>
</feature>
<evidence type="ECO:0000259" key="11">
    <source>
        <dbReference type="PROSITE" id="PS50181"/>
    </source>
</evidence>
<dbReference type="PROSITE" id="PS50089">
    <property type="entry name" value="ZF_RING_2"/>
    <property type="match status" value="1"/>
</dbReference>
<dbReference type="InterPro" id="IPR001841">
    <property type="entry name" value="Znf_RING"/>
</dbReference>
<dbReference type="Pfam" id="PF00176">
    <property type="entry name" value="SNF2-rel_dom"/>
    <property type="match status" value="1"/>
</dbReference>
<protein>
    <recommendedName>
        <fullName evidence="16">F-box protein</fullName>
    </recommendedName>
</protein>
<evidence type="ECO:0000313" key="15">
    <source>
        <dbReference type="Proteomes" id="UP001146120"/>
    </source>
</evidence>
<evidence type="ECO:0008006" key="16">
    <source>
        <dbReference type="Google" id="ProtNLM"/>
    </source>
</evidence>
<evidence type="ECO:0000313" key="14">
    <source>
        <dbReference type="EMBL" id="DAZ96789.1"/>
    </source>
</evidence>
<dbReference type="InterPro" id="IPR014001">
    <property type="entry name" value="Helicase_ATP-bd"/>
</dbReference>
<evidence type="ECO:0000256" key="6">
    <source>
        <dbReference type="ARBA" id="ARBA00022833"/>
    </source>
</evidence>
<dbReference type="InterPro" id="IPR001810">
    <property type="entry name" value="F-box_dom"/>
</dbReference>
<evidence type="ECO:0000256" key="9">
    <source>
        <dbReference type="SAM" id="MobiDB-lite"/>
    </source>
</evidence>
<dbReference type="GO" id="GO:0008094">
    <property type="term" value="F:ATP-dependent activity, acting on DNA"/>
    <property type="evidence" value="ECO:0007669"/>
    <property type="project" value="TreeGrafter"/>
</dbReference>
<dbReference type="CDD" id="cd18008">
    <property type="entry name" value="DEXDc_SHPRH-like"/>
    <property type="match status" value="1"/>
</dbReference>
<dbReference type="GO" id="GO:0006281">
    <property type="term" value="P:DNA repair"/>
    <property type="evidence" value="ECO:0007669"/>
    <property type="project" value="TreeGrafter"/>
</dbReference>
<keyword evidence="15" id="KW-1185">Reference proteome</keyword>
<dbReference type="AlphaFoldDB" id="A0AAV2YTU6"/>
<evidence type="ECO:0000256" key="4">
    <source>
        <dbReference type="ARBA" id="ARBA00022801"/>
    </source>
</evidence>
<evidence type="ECO:0000259" key="13">
    <source>
        <dbReference type="PROSITE" id="PS51194"/>
    </source>
</evidence>
<dbReference type="PROSITE" id="PS51194">
    <property type="entry name" value="HELICASE_CTER"/>
    <property type="match status" value="1"/>
</dbReference>
<feature type="region of interest" description="Disordered" evidence="9">
    <location>
        <begin position="812"/>
        <end position="906"/>
    </location>
</feature>
<dbReference type="InterPro" id="IPR013083">
    <property type="entry name" value="Znf_RING/FYVE/PHD"/>
</dbReference>
<dbReference type="PROSITE" id="PS00518">
    <property type="entry name" value="ZF_RING_1"/>
    <property type="match status" value="1"/>
</dbReference>
<evidence type="ECO:0000256" key="2">
    <source>
        <dbReference type="ARBA" id="ARBA00022741"/>
    </source>
</evidence>